<proteinExistence type="predicted"/>
<keyword evidence="2" id="KW-0677">Repeat</keyword>
<dbReference type="Gene3D" id="2.60.40.2030">
    <property type="match status" value="1"/>
</dbReference>
<evidence type="ECO:0000313" key="5">
    <source>
        <dbReference type="EMBL" id="MBA4467133.1"/>
    </source>
</evidence>
<name>A0A838WWU5_9CYAN</name>
<evidence type="ECO:0000256" key="3">
    <source>
        <dbReference type="ARBA" id="ARBA00022837"/>
    </source>
</evidence>
<evidence type="ECO:0000259" key="4">
    <source>
        <dbReference type="Pfam" id="PF03160"/>
    </source>
</evidence>
<dbReference type="SUPFAM" id="SSF141072">
    <property type="entry name" value="CalX-like"/>
    <property type="match status" value="1"/>
</dbReference>
<accession>A0A838WWU5</accession>
<dbReference type="InterPro" id="IPR003644">
    <property type="entry name" value="Calx_beta"/>
</dbReference>
<keyword evidence="3" id="KW-0106">Calcium</keyword>
<dbReference type="AlphaFoldDB" id="A0A838WWU5"/>
<dbReference type="Proteomes" id="UP000538075">
    <property type="component" value="Unassembled WGS sequence"/>
</dbReference>
<dbReference type="Pfam" id="PF03160">
    <property type="entry name" value="Calx-beta"/>
    <property type="match status" value="1"/>
</dbReference>
<dbReference type="EMBL" id="VDFG01001173">
    <property type="protein sequence ID" value="MBA4467133.1"/>
    <property type="molecule type" value="Genomic_DNA"/>
</dbReference>
<comment type="caution">
    <text evidence="5">The sequence shown here is derived from an EMBL/GenBank/DDBJ whole genome shotgun (WGS) entry which is preliminary data.</text>
</comment>
<feature type="non-terminal residue" evidence="5">
    <location>
        <position position="92"/>
    </location>
</feature>
<keyword evidence="1" id="KW-0732">Signal</keyword>
<evidence type="ECO:0000313" key="6">
    <source>
        <dbReference type="Proteomes" id="UP000538075"/>
    </source>
</evidence>
<gene>
    <name evidence="5" type="ORF">FHK98_17910</name>
</gene>
<organism evidence="5 6">
    <name type="scientific">Cylindrospermopsis raciborskii CS-506_A</name>
    <dbReference type="NCBI Taxonomy" id="2585140"/>
    <lineage>
        <taxon>Bacteria</taxon>
        <taxon>Bacillati</taxon>
        <taxon>Cyanobacteriota</taxon>
        <taxon>Cyanophyceae</taxon>
        <taxon>Nostocales</taxon>
        <taxon>Aphanizomenonaceae</taxon>
        <taxon>Cylindrospermopsis</taxon>
    </lineage>
</organism>
<evidence type="ECO:0000256" key="1">
    <source>
        <dbReference type="ARBA" id="ARBA00022729"/>
    </source>
</evidence>
<evidence type="ECO:0000256" key="2">
    <source>
        <dbReference type="ARBA" id="ARBA00022737"/>
    </source>
</evidence>
<dbReference type="GO" id="GO:0007154">
    <property type="term" value="P:cell communication"/>
    <property type="evidence" value="ECO:0007669"/>
    <property type="project" value="InterPro"/>
</dbReference>
<protein>
    <submittedName>
        <fullName evidence="5">Calcium-binding protein</fullName>
    </submittedName>
</protein>
<feature type="non-terminal residue" evidence="5">
    <location>
        <position position="1"/>
    </location>
</feature>
<sequence length="92" mass="9230">TLAVNVGSVAEDGTTNLVYTFTRTGPTTNTLAVNYTIGGTATNGSDYNNIGTSVTFAAGSSTATVTVDPTPDTTVEADETVILTLASGTGYT</sequence>
<dbReference type="InterPro" id="IPR038081">
    <property type="entry name" value="CalX-like_sf"/>
</dbReference>
<reference evidence="5 6" key="1">
    <citation type="journal article" date="2020" name="J. Appl. Phycol.">
        <title>Morphological changes and genome evolution in Raphidiopsis raciborskii CS-506 after 23 years in culture.</title>
        <authorList>
            <person name="Willis A."/>
            <person name="Bent S.J."/>
            <person name="Jameson I.D."/>
        </authorList>
    </citation>
    <scope>NUCLEOTIDE SEQUENCE [LARGE SCALE GENOMIC DNA]</scope>
    <source>
        <strain evidence="5 6">CS-506_A</strain>
    </source>
</reference>
<dbReference type="GO" id="GO:0016020">
    <property type="term" value="C:membrane"/>
    <property type="evidence" value="ECO:0007669"/>
    <property type="project" value="InterPro"/>
</dbReference>
<feature type="domain" description="Calx-beta" evidence="4">
    <location>
        <begin position="21"/>
        <end position="87"/>
    </location>
</feature>